<evidence type="ECO:0000313" key="2">
    <source>
        <dbReference type="Proteomes" id="UP000615446"/>
    </source>
</evidence>
<comment type="caution">
    <text evidence="1">The sequence shown here is derived from an EMBL/GenBank/DDBJ whole genome shotgun (WGS) entry which is preliminary data.</text>
</comment>
<evidence type="ECO:0000313" key="1">
    <source>
        <dbReference type="EMBL" id="GES95210.1"/>
    </source>
</evidence>
<accession>A0A8H3QWK9</accession>
<proteinExistence type="predicted"/>
<protein>
    <submittedName>
        <fullName evidence="1">Uncharacterized protein</fullName>
    </submittedName>
</protein>
<sequence>MFFRALIRDTAINERLAAYSLLPRSITAFGSISPWLLCTVIAHTRERGICKREHATILIFQECQIGIIETTFLPLSISSTVPTEPLTSPVFTNKLALSITYAPLDNNNWASRPFTMSESALKASLPPV</sequence>
<gene>
    <name evidence="1" type="ORF">RCL2_002189100</name>
</gene>
<dbReference type="AlphaFoldDB" id="A0A8H3QWK9"/>
<dbReference type="EMBL" id="BLAL01000241">
    <property type="protein sequence ID" value="GES95210.1"/>
    <property type="molecule type" value="Genomic_DNA"/>
</dbReference>
<name>A0A8H3QWK9_9GLOM</name>
<organism evidence="1 2">
    <name type="scientific">Rhizophagus clarus</name>
    <dbReference type="NCBI Taxonomy" id="94130"/>
    <lineage>
        <taxon>Eukaryota</taxon>
        <taxon>Fungi</taxon>
        <taxon>Fungi incertae sedis</taxon>
        <taxon>Mucoromycota</taxon>
        <taxon>Glomeromycotina</taxon>
        <taxon>Glomeromycetes</taxon>
        <taxon>Glomerales</taxon>
        <taxon>Glomeraceae</taxon>
        <taxon>Rhizophagus</taxon>
    </lineage>
</organism>
<reference evidence="1" key="1">
    <citation type="submission" date="2019-10" db="EMBL/GenBank/DDBJ databases">
        <title>Conservation and host-specific expression of non-tandemly repeated heterogenous ribosome RNA gene in arbuscular mycorrhizal fungi.</title>
        <authorList>
            <person name="Maeda T."/>
            <person name="Kobayashi Y."/>
            <person name="Nakagawa T."/>
            <person name="Ezawa T."/>
            <person name="Yamaguchi K."/>
            <person name="Bino T."/>
            <person name="Nishimoto Y."/>
            <person name="Shigenobu S."/>
            <person name="Kawaguchi M."/>
        </authorList>
    </citation>
    <scope>NUCLEOTIDE SEQUENCE</scope>
    <source>
        <strain evidence="1">HR1</strain>
    </source>
</reference>
<dbReference type="Proteomes" id="UP000615446">
    <property type="component" value="Unassembled WGS sequence"/>
</dbReference>